<dbReference type="Proteomes" id="UP001301797">
    <property type="component" value="Chromosome"/>
</dbReference>
<protein>
    <recommendedName>
        <fullName evidence="4">Transcriptional regulator GfcR</fullName>
    </recommendedName>
</protein>
<dbReference type="GO" id="GO:0004588">
    <property type="term" value="F:orotate phosphoribosyltransferase activity"/>
    <property type="evidence" value="ECO:0007669"/>
    <property type="project" value="TreeGrafter"/>
</dbReference>
<keyword evidence="2 4" id="KW-0238">DNA-binding</keyword>
<comment type="domain">
    <text evidence="4">Contains an N-terminal DNA-binding winged helix-turn-helix domain and a C-terminal regulatory domain (or effector binding domain) resembling phosphoribosyltransferase (PRT) domain.</text>
</comment>
<evidence type="ECO:0000259" key="5">
    <source>
        <dbReference type="Pfam" id="PF00156"/>
    </source>
</evidence>
<keyword evidence="3 4" id="KW-0804">Transcription</keyword>
<gene>
    <name evidence="4" type="primary">gfcR</name>
    <name evidence="6" type="ORF">F1737_09940</name>
</gene>
<accession>A0AA97I519</accession>
<dbReference type="NCBIfam" id="NF002620">
    <property type="entry name" value="PRK02277.1"/>
    <property type="match status" value="1"/>
</dbReference>
<dbReference type="Pfam" id="PF00156">
    <property type="entry name" value="Pribosyltran"/>
    <property type="match status" value="1"/>
</dbReference>
<dbReference type="GO" id="GO:0019856">
    <property type="term" value="P:pyrimidine nucleobase biosynthetic process"/>
    <property type="evidence" value="ECO:0007669"/>
    <property type="project" value="TreeGrafter"/>
</dbReference>
<name>A0AA97I519_9EURY</name>
<keyword evidence="1 4" id="KW-0805">Transcription regulation</keyword>
<dbReference type="SUPFAM" id="SSF53271">
    <property type="entry name" value="PRTase-like"/>
    <property type="match status" value="1"/>
</dbReference>
<dbReference type="InterPro" id="IPR022854">
    <property type="entry name" value="GfcR-like"/>
</dbReference>
<dbReference type="GeneID" id="85230490"/>
<comment type="similarity">
    <text evidence="4">Belongs to the purine/pyrimidine phosphoribosyltransferase family. GfcR subfamily.</text>
</comment>
<dbReference type="InterPro" id="IPR000836">
    <property type="entry name" value="PRTase_dom"/>
</dbReference>
<dbReference type="PANTHER" id="PTHR19278:SF41">
    <property type="entry name" value="PYRE-LIKE PROTEIN"/>
    <property type="match status" value="1"/>
</dbReference>
<dbReference type="Gene3D" id="3.40.50.2020">
    <property type="match status" value="1"/>
</dbReference>
<dbReference type="PANTHER" id="PTHR19278">
    <property type="entry name" value="OROTATE PHOSPHORIBOSYLTRANSFERASE"/>
    <property type="match status" value="1"/>
</dbReference>
<dbReference type="HAMAP" id="MF_01214">
    <property type="entry name" value="GfcR"/>
    <property type="match status" value="1"/>
</dbReference>
<organism evidence="6 7">
    <name type="scientific">Methanochimaera problematica</name>
    <dbReference type="NCBI Taxonomy" id="2609417"/>
    <lineage>
        <taxon>Archaea</taxon>
        <taxon>Methanobacteriati</taxon>
        <taxon>Methanobacteriota</taxon>
        <taxon>Stenosarchaea group</taxon>
        <taxon>Methanomicrobia</taxon>
        <taxon>Methanomicrobiales</taxon>
        <taxon>Methanomicrobiaceae</taxon>
        <taxon>Methanochimaera</taxon>
    </lineage>
</organism>
<evidence type="ECO:0000256" key="2">
    <source>
        <dbReference type="ARBA" id="ARBA00023125"/>
    </source>
</evidence>
<evidence type="ECO:0000313" key="6">
    <source>
        <dbReference type="EMBL" id="WOF16981.1"/>
    </source>
</evidence>
<proteinExistence type="inferred from homology"/>
<dbReference type="GO" id="GO:0010468">
    <property type="term" value="P:regulation of gene expression"/>
    <property type="evidence" value="ECO:0007669"/>
    <property type="project" value="UniProtKB-UniRule"/>
</dbReference>
<evidence type="ECO:0000313" key="7">
    <source>
        <dbReference type="Proteomes" id="UP001301797"/>
    </source>
</evidence>
<evidence type="ECO:0000256" key="4">
    <source>
        <dbReference type="HAMAP-Rule" id="MF_01214"/>
    </source>
</evidence>
<dbReference type="EMBL" id="CP043875">
    <property type="protein sequence ID" value="WOF16981.1"/>
    <property type="molecule type" value="Genomic_DNA"/>
</dbReference>
<keyword evidence="7" id="KW-1185">Reference proteome</keyword>
<sequence length="207" mass="22872">MSSLDDLIERAKMLHSEGRSQSQIADEMSLSVETITWLLTQQKGEKAAPKDILIDWSAISCYADMLEDISVMMLKRFYYAQEELLESDEKEICEPDVIIGIAHSGIPLATMIAGEEDCQFTMYHPKKHAQGENPAGSLNSSFANVTGKKCLIVDDVITSGNTVSEAVDYIRSHGGCPVGIVVIFDKRGIKEINDVPLYSLVKAERID</sequence>
<evidence type="ECO:0000256" key="3">
    <source>
        <dbReference type="ARBA" id="ARBA00023163"/>
    </source>
</evidence>
<dbReference type="GO" id="GO:0003677">
    <property type="term" value="F:DNA binding"/>
    <property type="evidence" value="ECO:0007669"/>
    <property type="project" value="UniProtKB-UniRule"/>
</dbReference>
<dbReference type="InterPro" id="IPR029057">
    <property type="entry name" value="PRTase-like"/>
</dbReference>
<feature type="domain" description="Phosphoribosyltransferase" evidence="5">
    <location>
        <begin position="94"/>
        <end position="188"/>
    </location>
</feature>
<dbReference type="GO" id="GO:0006222">
    <property type="term" value="P:UMP biosynthetic process"/>
    <property type="evidence" value="ECO:0007669"/>
    <property type="project" value="TreeGrafter"/>
</dbReference>
<dbReference type="AlphaFoldDB" id="A0AA97I519"/>
<dbReference type="KEGG" id="mefw:F1737_09940"/>
<dbReference type="RefSeq" id="WP_317136430.1">
    <property type="nucleotide sequence ID" value="NZ_CP043875.1"/>
</dbReference>
<reference evidence="6 7" key="1">
    <citation type="submission" date="2019-09" db="EMBL/GenBank/DDBJ databases">
        <title>The complete genome of Methanoplanus sp. FWC-SCC4.</title>
        <authorList>
            <person name="Chen S.-C."/>
            <person name="Zhou Y.-Z."/>
            <person name="Lai M.-C."/>
        </authorList>
    </citation>
    <scope>NUCLEOTIDE SEQUENCE [LARGE SCALE GENOMIC DNA]</scope>
    <source>
        <strain evidence="6 7">FWC-SCC4</strain>
    </source>
</reference>
<dbReference type="CDD" id="cd06223">
    <property type="entry name" value="PRTases_typeI"/>
    <property type="match status" value="1"/>
</dbReference>
<evidence type="ECO:0000256" key="1">
    <source>
        <dbReference type="ARBA" id="ARBA00023015"/>
    </source>
</evidence>